<evidence type="ECO:0000259" key="16">
    <source>
        <dbReference type="PROSITE" id="PS50110"/>
    </source>
</evidence>
<keyword evidence="6" id="KW-0808">Transferase</keyword>
<comment type="caution">
    <text evidence="18">The sequence shown here is derived from an EMBL/GenBank/DDBJ whole genome shotgun (WGS) entry which is preliminary data.</text>
</comment>
<feature type="transmembrane region" description="Helical" evidence="14">
    <location>
        <begin position="12"/>
        <end position="29"/>
    </location>
</feature>
<evidence type="ECO:0000256" key="2">
    <source>
        <dbReference type="ARBA" id="ARBA00004651"/>
    </source>
</evidence>
<organism evidence="18 19">
    <name type="scientific">Undibacterium rivi</name>
    <dbReference type="NCBI Taxonomy" id="2828729"/>
    <lineage>
        <taxon>Bacteria</taxon>
        <taxon>Pseudomonadati</taxon>
        <taxon>Pseudomonadota</taxon>
        <taxon>Betaproteobacteria</taxon>
        <taxon>Burkholderiales</taxon>
        <taxon>Oxalobacteraceae</taxon>
        <taxon>Undibacterium</taxon>
    </lineage>
</organism>
<comment type="catalytic activity">
    <reaction evidence="1">
        <text>ATP + protein L-histidine = ADP + protein N-phospho-L-histidine.</text>
        <dbReference type="EC" id="2.7.13.3"/>
    </reaction>
</comment>
<dbReference type="PRINTS" id="PR00344">
    <property type="entry name" value="BCTRLSENSOR"/>
</dbReference>
<dbReference type="InterPro" id="IPR029151">
    <property type="entry name" value="Sensor-like_sf"/>
</dbReference>
<dbReference type="EC" id="2.7.13.3" evidence="3"/>
<dbReference type="NCBIfam" id="TIGR00229">
    <property type="entry name" value="sensory_box"/>
    <property type="match status" value="1"/>
</dbReference>
<dbReference type="Pfam" id="PF08447">
    <property type="entry name" value="PAS_3"/>
    <property type="match status" value="1"/>
</dbReference>
<evidence type="ECO:0000256" key="10">
    <source>
        <dbReference type="ARBA" id="ARBA00022840"/>
    </source>
</evidence>
<evidence type="ECO:0000256" key="11">
    <source>
        <dbReference type="ARBA" id="ARBA00022989"/>
    </source>
</evidence>
<evidence type="ECO:0000256" key="5">
    <source>
        <dbReference type="ARBA" id="ARBA00022553"/>
    </source>
</evidence>
<dbReference type="CDD" id="cd12915">
    <property type="entry name" value="PDC2_DGC_like"/>
    <property type="match status" value="1"/>
</dbReference>
<keyword evidence="19" id="KW-1185">Reference proteome</keyword>
<dbReference type="InterPro" id="IPR036890">
    <property type="entry name" value="HATPase_C_sf"/>
</dbReference>
<dbReference type="InterPro" id="IPR013655">
    <property type="entry name" value="PAS_fold_3"/>
</dbReference>
<dbReference type="InterPro" id="IPR005467">
    <property type="entry name" value="His_kinase_dom"/>
</dbReference>
<dbReference type="InterPro" id="IPR003594">
    <property type="entry name" value="HATPase_dom"/>
</dbReference>
<dbReference type="InterPro" id="IPR011006">
    <property type="entry name" value="CheY-like_superfamily"/>
</dbReference>
<reference evidence="18 19" key="1">
    <citation type="submission" date="2021-04" db="EMBL/GenBank/DDBJ databases">
        <title>novel species isolated from subtropical streams in China.</title>
        <authorList>
            <person name="Lu H."/>
        </authorList>
    </citation>
    <scope>NUCLEOTIDE SEQUENCE [LARGE SCALE GENOMIC DNA]</scope>
    <source>
        <strain evidence="18 19">FT147W</strain>
    </source>
</reference>
<feature type="domain" description="PAC" evidence="17">
    <location>
        <begin position="389"/>
        <end position="442"/>
    </location>
</feature>
<dbReference type="CDD" id="cd00082">
    <property type="entry name" value="HisKA"/>
    <property type="match status" value="1"/>
</dbReference>
<dbReference type="PANTHER" id="PTHR45339">
    <property type="entry name" value="HYBRID SIGNAL TRANSDUCTION HISTIDINE KINASE J"/>
    <property type="match status" value="1"/>
</dbReference>
<protein>
    <recommendedName>
        <fullName evidence="3">histidine kinase</fullName>
        <ecNumber evidence="3">2.7.13.3</ecNumber>
    </recommendedName>
</protein>
<dbReference type="Gene3D" id="2.10.70.100">
    <property type="match status" value="1"/>
</dbReference>
<dbReference type="Gene3D" id="3.40.50.2300">
    <property type="match status" value="2"/>
</dbReference>
<dbReference type="SUPFAM" id="SSF55785">
    <property type="entry name" value="PYP-like sensor domain (PAS domain)"/>
    <property type="match status" value="1"/>
</dbReference>
<keyword evidence="4" id="KW-1003">Cell membrane</keyword>
<evidence type="ECO:0000256" key="4">
    <source>
        <dbReference type="ARBA" id="ARBA00022475"/>
    </source>
</evidence>
<dbReference type="SUPFAM" id="SSF52172">
    <property type="entry name" value="CheY-like"/>
    <property type="match status" value="2"/>
</dbReference>
<evidence type="ECO:0000259" key="17">
    <source>
        <dbReference type="PROSITE" id="PS50113"/>
    </source>
</evidence>
<dbReference type="CDD" id="cd16922">
    <property type="entry name" value="HATPase_EvgS-ArcB-TorS-like"/>
    <property type="match status" value="1"/>
</dbReference>
<dbReference type="CDD" id="cd00156">
    <property type="entry name" value="REC"/>
    <property type="match status" value="1"/>
</dbReference>
<dbReference type="PANTHER" id="PTHR45339:SF1">
    <property type="entry name" value="HYBRID SIGNAL TRANSDUCTION HISTIDINE KINASE J"/>
    <property type="match status" value="1"/>
</dbReference>
<feature type="modified residue" description="4-aspartylphosphate" evidence="13">
    <location>
        <position position="752"/>
    </location>
</feature>
<dbReference type="SUPFAM" id="SSF55874">
    <property type="entry name" value="ATPase domain of HSP90 chaperone/DNA topoisomerase II/histidine kinase"/>
    <property type="match status" value="1"/>
</dbReference>
<dbReference type="Gene3D" id="1.10.287.130">
    <property type="match status" value="1"/>
</dbReference>
<dbReference type="Pfam" id="PF00072">
    <property type="entry name" value="Response_reg"/>
    <property type="match status" value="2"/>
</dbReference>
<dbReference type="CDD" id="cd12914">
    <property type="entry name" value="PDC1_DGC_like"/>
    <property type="match status" value="1"/>
</dbReference>
<keyword evidence="8" id="KW-0547">Nucleotide-binding</keyword>
<dbReference type="InterPro" id="IPR000014">
    <property type="entry name" value="PAS"/>
</dbReference>
<name>A0ABS5H410_9BURK</name>
<dbReference type="Gene3D" id="3.30.450.20">
    <property type="entry name" value="PAS domain"/>
    <property type="match status" value="3"/>
</dbReference>
<keyword evidence="14" id="KW-0472">Membrane</keyword>
<dbReference type="InterPro" id="IPR036097">
    <property type="entry name" value="HisK_dim/P_sf"/>
</dbReference>
<comment type="subcellular location">
    <subcellularLocation>
        <location evidence="2">Cell membrane</location>
        <topology evidence="2">Multi-pass membrane protein</topology>
    </subcellularLocation>
</comment>
<dbReference type="SUPFAM" id="SSF47384">
    <property type="entry name" value="Homodimeric domain of signal transducing histidine kinase"/>
    <property type="match status" value="1"/>
</dbReference>
<feature type="modified residue" description="4-aspartylphosphate" evidence="13">
    <location>
        <position position="897"/>
    </location>
</feature>
<evidence type="ECO:0000313" key="19">
    <source>
        <dbReference type="Proteomes" id="UP000682982"/>
    </source>
</evidence>
<dbReference type="PROSITE" id="PS50110">
    <property type="entry name" value="RESPONSE_REGULATORY"/>
    <property type="match status" value="2"/>
</dbReference>
<dbReference type="PROSITE" id="PS50109">
    <property type="entry name" value="HIS_KIN"/>
    <property type="match status" value="1"/>
</dbReference>
<dbReference type="InterPro" id="IPR003661">
    <property type="entry name" value="HisK_dim/P_dom"/>
</dbReference>
<dbReference type="Proteomes" id="UP000682982">
    <property type="component" value="Unassembled WGS sequence"/>
</dbReference>
<evidence type="ECO:0000259" key="15">
    <source>
        <dbReference type="PROSITE" id="PS50109"/>
    </source>
</evidence>
<dbReference type="SMART" id="SM00387">
    <property type="entry name" value="HATPase_c"/>
    <property type="match status" value="1"/>
</dbReference>
<dbReference type="RefSeq" id="WP_212679570.1">
    <property type="nucleotide sequence ID" value="NZ_JAGSPK010000005.1"/>
</dbReference>
<feature type="domain" description="Response regulatory" evidence="16">
    <location>
        <begin position="698"/>
        <end position="822"/>
    </location>
</feature>
<dbReference type="InterPro" id="IPR000700">
    <property type="entry name" value="PAS-assoc_C"/>
</dbReference>
<dbReference type="SMART" id="SM00388">
    <property type="entry name" value="HisKA"/>
    <property type="match status" value="1"/>
</dbReference>
<dbReference type="Gene3D" id="3.30.565.10">
    <property type="entry name" value="Histidine kinase-like ATPase, C-terminal domain"/>
    <property type="match status" value="1"/>
</dbReference>
<evidence type="ECO:0000256" key="1">
    <source>
        <dbReference type="ARBA" id="ARBA00000085"/>
    </source>
</evidence>
<proteinExistence type="predicted"/>
<sequence length="981" mass="110726">MKTAKKRLRLQLFLLFVLMLILVWVVAFYEMNRSYQSVFNEAKIRNTEEAQIFAEYSSSNIKRLNEALLDLRRAWRGDWKEFAELVQHRQDIIHDISFQVAVIDKDGIMQFSNLAKPTERVDLSEREHFRVHQLAPDKDNFFISKPLKGKISGKWSIQFTRPIFKDGQFNGVLVISVSPDMFTKFAEKINSNATITVARENGFVVARSPDIDLSKGIMIDVSRFVDDRIPSQGNFQLISRIDGVERIYGYQRLPEYQMIFITGESVAGILVPYQVTKRNVLVIASVFSLISALLFFMLFRAFNEKNTAQLKLEEREEILRQSQEVGRIGSYSFDLNTFRFESSPNMDEIFGLTPDTDKTYDAWLKLLHPSDLEDERKTMREVRLNSGTFRREYRIIRPTDGAERWILAIGKMNKPDEQQPMRVMGIVQDITEQKQHEAELMKAKELAEAANVAKSLFLASMSHEIRTPMNGVIGMTELVLETELNPQQREYVNMIKASADSLLVLINDILDSSKIDAGKIDLESLNFDLFRVLDEVIKPLGLQAEKKGVELILDIQPDICRFVIGDAGRLKQILLNILGNAIKFTTKGEIIVQVRYTQHERRQADLYFNIIDTGIGIAEDKIRSIFDLFSQADNSITRKYGGTGLGLSISSRLVELMGGTLSVESKVGIGSKFSFTLPFQSAPDASRLLPQTLFQDLQVLVADDNQTHLNLMADALRQSGMQVTQACNGQTFLDAFVKLADAGREIDLLVLDAHMSDRNSFELIKTCNAVGDKAQPKKMPKILLLTSALTPQDIDICQSMNLAYLNKPFSMMELKAAIGQLLIDRDVRALSSAENSAEDQLQQQSHLSILLVEDNEINQRIATVILEKAGHQIQVCGNGALALELLDQRIFDLILMDMQMPVMGGVEATVNIRNKERVSGGHIPIIAMTANAMSEDKELCLNAGMDGYISKPVRGEKLMSVIAEVLNKYKAYSVENETLSR</sequence>
<dbReference type="InterPro" id="IPR004358">
    <property type="entry name" value="Sig_transdc_His_kin-like_C"/>
</dbReference>
<dbReference type="InterPro" id="IPR035965">
    <property type="entry name" value="PAS-like_dom_sf"/>
</dbReference>
<dbReference type="InterPro" id="IPR001789">
    <property type="entry name" value="Sig_transdc_resp-reg_receiver"/>
</dbReference>
<dbReference type="CDD" id="cd17546">
    <property type="entry name" value="REC_hyHK_CKI1_RcsC-like"/>
    <property type="match status" value="1"/>
</dbReference>
<evidence type="ECO:0000256" key="13">
    <source>
        <dbReference type="PROSITE-ProRule" id="PRU00169"/>
    </source>
</evidence>
<evidence type="ECO:0000313" key="18">
    <source>
        <dbReference type="EMBL" id="MBR7793601.1"/>
    </source>
</evidence>
<evidence type="ECO:0000256" key="7">
    <source>
        <dbReference type="ARBA" id="ARBA00022692"/>
    </source>
</evidence>
<feature type="transmembrane region" description="Helical" evidence="14">
    <location>
        <begin position="280"/>
        <end position="302"/>
    </location>
</feature>
<evidence type="ECO:0000256" key="14">
    <source>
        <dbReference type="SAM" id="Phobius"/>
    </source>
</evidence>
<accession>A0ABS5H410</accession>
<feature type="domain" description="Response regulatory" evidence="16">
    <location>
        <begin position="848"/>
        <end position="966"/>
    </location>
</feature>
<evidence type="ECO:0000256" key="9">
    <source>
        <dbReference type="ARBA" id="ARBA00022777"/>
    </source>
</evidence>
<feature type="transmembrane region" description="Helical" evidence="14">
    <location>
        <begin position="256"/>
        <end position="273"/>
    </location>
</feature>
<gene>
    <name evidence="18" type="ORF">KDM87_13450</name>
</gene>
<keyword evidence="7 14" id="KW-0812">Transmembrane</keyword>
<keyword evidence="10" id="KW-0067">ATP-binding</keyword>
<keyword evidence="9" id="KW-0418">Kinase</keyword>
<dbReference type="SUPFAM" id="SSF103190">
    <property type="entry name" value="Sensory domain-like"/>
    <property type="match status" value="1"/>
</dbReference>
<dbReference type="Pfam" id="PF02518">
    <property type="entry name" value="HATPase_c"/>
    <property type="match status" value="1"/>
</dbReference>
<dbReference type="CDD" id="cd00130">
    <property type="entry name" value="PAS"/>
    <property type="match status" value="1"/>
</dbReference>
<evidence type="ECO:0000256" key="6">
    <source>
        <dbReference type="ARBA" id="ARBA00022679"/>
    </source>
</evidence>
<dbReference type="EMBL" id="JAGSPK010000005">
    <property type="protein sequence ID" value="MBR7793601.1"/>
    <property type="molecule type" value="Genomic_DNA"/>
</dbReference>
<keyword evidence="11 14" id="KW-1133">Transmembrane helix</keyword>
<evidence type="ECO:0000256" key="12">
    <source>
        <dbReference type="ARBA" id="ARBA00023012"/>
    </source>
</evidence>
<keyword evidence="12" id="KW-0902">Two-component regulatory system</keyword>
<dbReference type="Pfam" id="PF00512">
    <property type="entry name" value="HisKA"/>
    <property type="match status" value="1"/>
</dbReference>
<keyword evidence="5 13" id="KW-0597">Phosphoprotein</keyword>
<dbReference type="SMART" id="SM00448">
    <property type="entry name" value="REC"/>
    <property type="match status" value="2"/>
</dbReference>
<evidence type="ECO:0000256" key="8">
    <source>
        <dbReference type="ARBA" id="ARBA00022741"/>
    </source>
</evidence>
<dbReference type="PROSITE" id="PS50113">
    <property type="entry name" value="PAC"/>
    <property type="match status" value="1"/>
</dbReference>
<feature type="domain" description="Histidine kinase" evidence="15">
    <location>
        <begin position="460"/>
        <end position="681"/>
    </location>
</feature>
<evidence type="ECO:0000256" key="3">
    <source>
        <dbReference type="ARBA" id="ARBA00012438"/>
    </source>
</evidence>